<organism evidence="8 9">
    <name type="scientific">Chitinophaga japonensis</name>
    <name type="common">Flexibacter japonensis</name>
    <dbReference type="NCBI Taxonomy" id="104662"/>
    <lineage>
        <taxon>Bacteria</taxon>
        <taxon>Pseudomonadati</taxon>
        <taxon>Bacteroidota</taxon>
        <taxon>Chitinophagia</taxon>
        <taxon>Chitinophagales</taxon>
        <taxon>Chitinophagaceae</taxon>
        <taxon>Chitinophaga</taxon>
    </lineage>
</organism>
<dbReference type="SUPFAM" id="SSF48452">
    <property type="entry name" value="TPR-like"/>
    <property type="match status" value="1"/>
</dbReference>
<evidence type="ECO:0000259" key="7">
    <source>
        <dbReference type="Pfam" id="PF14322"/>
    </source>
</evidence>
<evidence type="ECO:0000259" key="6">
    <source>
        <dbReference type="Pfam" id="PF07980"/>
    </source>
</evidence>
<reference evidence="8 9" key="1">
    <citation type="journal article" date="2013" name="Stand. Genomic Sci.">
        <title>Genomic Encyclopedia of Type Strains, Phase I: The one thousand microbial genomes (KMG-I) project.</title>
        <authorList>
            <person name="Kyrpides N.C."/>
            <person name="Woyke T."/>
            <person name="Eisen J.A."/>
            <person name="Garrity G."/>
            <person name="Lilburn T.G."/>
            <person name="Beck B.J."/>
            <person name="Whitman W.B."/>
            <person name="Hugenholtz P."/>
            <person name="Klenk H.P."/>
        </authorList>
    </citation>
    <scope>NUCLEOTIDE SEQUENCE [LARGE SCALE GENOMIC DNA]</scope>
    <source>
        <strain evidence="8 9">DSM 13484</strain>
    </source>
</reference>
<sequence length="477" mass="53596">MNLLNKIQHRYTLLASLLLLHGTSCKKLVEVNPPITSINSENVWSSDATAISVLTGIYTDISRWGILSIGRITSLSVFPGLSADEFTLFEGSPNQAYNAYFKNSLSTSTGGYEYWSNIYPLIFKCNTAIEGLSSSTSLSPAIRQQLLGEAKFLRAFFYFYLLNLYGDAPLALTSDYTENSTLSRVPKSQLYQQITLDLTDAQNLLADGYISGDGISTTEERVRPNKWAATALLARVFLYTGEYAKAELQATDLINNTSQYGLESLDNVFLKNSKEAIWQLQPVNTGRNTEEGWAFILPSTGPNNSRPLYLSTSLLQNFEVDDQRLASWVNSITVNGNIFHYPYKYKSAVLNDPVTEYSTVLRLAEQYLIRSEARAQLDKIPDSVEDLNLIRTRAGLLGTTANTKETILKEILHEKQVELFSEWGHRWLDLKRTSMIDEIMSTETALKGGVWNTNWQRYPIPPTDIATNPNMVQNEGY</sequence>
<evidence type="ECO:0000256" key="5">
    <source>
        <dbReference type="ARBA" id="ARBA00023237"/>
    </source>
</evidence>
<dbReference type="CDD" id="cd08977">
    <property type="entry name" value="SusD"/>
    <property type="match status" value="1"/>
</dbReference>
<evidence type="ECO:0000313" key="9">
    <source>
        <dbReference type="Proteomes" id="UP000316778"/>
    </source>
</evidence>
<dbReference type="AlphaFoldDB" id="A0A562T439"/>
<dbReference type="Pfam" id="PF07980">
    <property type="entry name" value="SusD_RagB"/>
    <property type="match status" value="1"/>
</dbReference>
<dbReference type="Pfam" id="PF14322">
    <property type="entry name" value="SusD-like_3"/>
    <property type="match status" value="1"/>
</dbReference>
<protein>
    <submittedName>
        <fullName evidence="8">SusD-like starch-binding protein associating with outer membrane</fullName>
    </submittedName>
</protein>
<dbReference type="EMBL" id="VLLG01000003">
    <property type="protein sequence ID" value="TWI87780.1"/>
    <property type="molecule type" value="Genomic_DNA"/>
</dbReference>
<proteinExistence type="inferred from homology"/>
<dbReference type="InterPro" id="IPR033985">
    <property type="entry name" value="SusD-like_N"/>
</dbReference>
<keyword evidence="3" id="KW-0732">Signal</keyword>
<accession>A0A562T439</accession>
<keyword evidence="9" id="KW-1185">Reference proteome</keyword>
<name>A0A562T439_CHIJA</name>
<comment type="caution">
    <text evidence="8">The sequence shown here is derived from an EMBL/GenBank/DDBJ whole genome shotgun (WGS) entry which is preliminary data.</text>
</comment>
<evidence type="ECO:0000256" key="3">
    <source>
        <dbReference type="ARBA" id="ARBA00022729"/>
    </source>
</evidence>
<keyword evidence="5" id="KW-0998">Cell outer membrane</keyword>
<evidence type="ECO:0000256" key="1">
    <source>
        <dbReference type="ARBA" id="ARBA00004442"/>
    </source>
</evidence>
<dbReference type="OrthoDB" id="625727at2"/>
<comment type="subcellular location">
    <subcellularLocation>
        <location evidence="1">Cell outer membrane</location>
    </subcellularLocation>
</comment>
<feature type="domain" description="SusD-like N-terminal" evidence="7">
    <location>
        <begin position="110"/>
        <end position="238"/>
    </location>
</feature>
<evidence type="ECO:0000313" key="8">
    <source>
        <dbReference type="EMBL" id="TWI87780.1"/>
    </source>
</evidence>
<dbReference type="InterPro" id="IPR011990">
    <property type="entry name" value="TPR-like_helical_dom_sf"/>
</dbReference>
<keyword evidence="4" id="KW-0472">Membrane</keyword>
<comment type="similarity">
    <text evidence="2">Belongs to the SusD family.</text>
</comment>
<gene>
    <name evidence="8" type="ORF">LX66_1851</name>
</gene>
<dbReference type="RefSeq" id="WP_145712200.1">
    <property type="nucleotide sequence ID" value="NZ_BAAAFY010000001.1"/>
</dbReference>
<feature type="domain" description="RagB/SusD" evidence="6">
    <location>
        <begin position="355"/>
        <end position="477"/>
    </location>
</feature>
<dbReference type="InterPro" id="IPR012944">
    <property type="entry name" value="SusD_RagB_dom"/>
</dbReference>
<evidence type="ECO:0000256" key="4">
    <source>
        <dbReference type="ARBA" id="ARBA00023136"/>
    </source>
</evidence>
<dbReference type="GO" id="GO:0009279">
    <property type="term" value="C:cell outer membrane"/>
    <property type="evidence" value="ECO:0007669"/>
    <property type="project" value="UniProtKB-SubCell"/>
</dbReference>
<dbReference type="Proteomes" id="UP000316778">
    <property type="component" value="Unassembled WGS sequence"/>
</dbReference>
<dbReference type="Gene3D" id="1.25.40.390">
    <property type="match status" value="1"/>
</dbReference>
<evidence type="ECO:0000256" key="2">
    <source>
        <dbReference type="ARBA" id="ARBA00006275"/>
    </source>
</evidence>